<comment type="caution">
    <text evidence="2">The sequence shown here is derived from an EMBL/GenBank/DDBJ whole genome shotgun (WGS) entry which is preliminary data.</text>
</comment>
<evidence type="ECO:0000313" key="3">
    <source>
        <dbReference type="Proteomes" id="UP000295083"/>
    </source>
</evidence>
<gene>
    <name evidence="2" type="ORF">C8035_v007558</name>
</gene>
<dbReference type="AlphaFoldDB" id="A0A4R8PVW8"/>
<proteinExistence type="predicted"/>
<keyword evidence="1" id="KW-0175">Coiled coil</keyword>
<reference evidence="2 3" key="1">
    <citation type="submission" date="2018-11" db="EMBL/GenBank/DDBJ databases">
        <title>Genome sequence and assembly of Colletotrichum spinosum.</title>
        <authorList>
            <person name="Gan P."/>
            <person name="Shirasu K."/>
        </authorList>
    </citation>
    <scope>NUCLEOTIDE SEQUENCE [LARGE SCALE GENOMIC DNA]</scope>
    <source>
        <strain evidence="2 3">CBS 515.97</strain>
    </source>
</reference>
<name>A0A4R8PVW8_9PEZI</name>
<feature type="coiled-coil region" evidence="1">
    <location>
        <begin position="577"/>
        <end position="627"/>
    </location>
</feature>
<keyword evidence="3" id="KW-1185">Reference proteome</keyword>
<organism evidence="2 3">
    <name type="scientific">Colletotrichum spinosum</name>
    <dbReference type="NCBI Taxonomy" id="1347390"/>
    <lineage>
        <taxon>Eukaryota</taxon>
        <taxon>Fungi</taxon>
        <taxon>Dikarya</taxon>
        <taxon>Ascomycota</taxon>
        <taxon>Pezizomycotina</taxon>
        <taxon>Sordariomycetes</taxon>
        <taxon>Hypocreomycetidae</taxon>
        <taxon>Glomerellales</taxon>
        <taxon>Glomerellaceae</taxon>
        <taxon>Colletotrichum</taxon>
        <taxon>Colletotrichum orbiculare species complex</taxon>
    </lineage>
</organism>
<dbReference type="EMBL" id="QAPG01000834">
    <property type="protein sequence ID" value="TDZ28416.1"/>
    <property type="molecule type" value="Genomic_DNA"/>
</dbReference>
<evidence type="ECO:0000256" key="1">
    <source>
        <dbReference type="SAM" id="Coils"/>
    </source>
</evidence>
<evidence type="ECO:0000313" key="2">
    <source>
        <dbReference type="EMBL" id="TDZ28416.1"/>
    </source>
</evidence>
<protein>
    <recommendedName>
        <fullName evidence="4">Fungal N-terminal domain-containing protein</fullName>
    </recommendedName>
</protein>
<feature type="coiled-coil region" evidence="1">
    <location>
        <begin position="49"/>
        <end position="76"/>
    </location>
</feature>
<sequence>MAEVLGTVVGVVSLGMQLCSGVYTYLDGIQGRKEDGLQARIAASSAAGAATIQGAMEAAKEELSHLEKLSEQLRAIDGPSSSIGEKLKNQKARLLYPFRRDHMERLESRLRDSNEAIQSALQAVQLELSLNTGDAISAIETAVLAAHAGLASKLGEAHLIASQGQSSGTLISEDVSTISSQLRTFLPQARRQMDESLIVMSEVQRHATDSLSTLSDIRIMAESSAAGINEVREMFQALRSSNPQDLCQKLVSKPEALQMVSWNADFADHPDIVRPSAFGGFKSVAMGGFKCHCHLRRSAKTTERRFGPGFLQHRVVSNKAHRTDCVYAQCNNASSTWTLGLSARAFRVAISTAITVTMSSMSGAGGLSISPSLTIFTVREASPAMDLLDLLKTPLLDKLGITSETVLDYHVYGVIKALKELRIAIPTSSVAQAAAEPDWDPERGSASTFHLVSKRKNAECFFRQLFAAGFRDLDSVDWRGNSPSTRVTHPASFAWLVEHGADPHRQCDAEKFVPGFTATHSLFRCDRCDDIKVEDLAATMDRLIGAVPRLDERVGYGYSPMEDDEIQELWEEDAALIELLESLVAEFEAKLDEMACQLSHFMKTYWAARMEQVEEELEEQKMTKENRDGIEELGITLRVDEDSVTEDSVVEQFEYVYRGTDQPEYWLKEIAEIKEKASDRPHPIGLSADPASWMAFKQLNLIFAPDENANATALLQFDTPGARG</sequence>
<accession>A0A4R8PVW8</accession>
<evidence type="ECO:0008006" key="4">
    <source>
        <dbReference type="Google" id="ProtNLM"/>
    </source>
</evidence>
<dbReference type="Proteomes" id="UP000295083">
    <property type="component" value="Unassembled WGS sequence"/>
</dbReference>